<feature type="transmembrane region" description="Helical" evidence="1">
    <location>
        <begin position="137"/>
        <end position="161"/>
    </location>
</feature>
<proteinExistence type="predicted"/>
<comment type="caution">
    <text evidence="2">The sequence shown here is derived from an EMBL/GenBank/DDBJ whole genome shotgun (WGS) entry which is preliminary data.</text>
</comment>
<dbReference type="Proteomes" id="UP000747542">
    <property type="component" value="Unassembled WGS sequence"/>
</dbReference>
<name>A0A8J5N078_HOMAM</name>
<keyword evidence="1" id="KW-0472">Membrane</keyword>
<dbReference type="EMBL" id="JAHLQT010014098">
    <property type="protein sequence ID" value="KAG7170465.1"/>
    <property type="molecule type" value="Genomic_DNA"/>
</dbReference>
<evidence type="ECO:0000256" key="1">
    <source>
        <dbReference type="SAM" id="Phobius"/>
    </source>
</evidence>
<keyword evidence="3" id="KW-1185">Reference proteome</keyword>
<dbReference type="AlphaFoldDB" id="A0A8J5N078"/>
<protein>
    <submittedName>
        <fullName evidence="2">Uncharacterized protein</fullName>
    </submittedName>
</protein>
<evidence type="ECO:0000313" key="3">
    <source>
        <dbReference type="Proteomes" id="UP000747542"/>
    </source>
</evidence>
<keyword evidence="1" id="KW-1133">Transmembrane helix</keyword>
<organism evidence="2 3">
    <name type="scientific">Homarus americanus</name>
    <name type="common">American lobster</name>
    <dbReference type="NCBI Taxonomy" id="6706"/>
    <lineage>
        <taxon>Eukaryota</taxon>
        <taxon>Metazoa</taxon>
        <taxon>Ecdysozoa</taxon>
        <taxon>Arthropoda</taxon>
        <taxon>Crustacea</taxon>
        <taxon>Multicrustacea</taxon>
        <taxon>Malacostraca</taxon>
        <taxon>Eumalacostraca</taxon>
        <taxon>Eucarida</taxon>
        <taxon>Decapoda</taxon>
        <taxon>Pleocyemata</taxon>
        <taxon>Astacidea</taxon>
        <taxon>Nephropoidea</taxon>
        <taxon>Nephropidae</taxon>
        <taxon>Homarus</taxon>
    </lineage>
</organism>
<evidence type="ECO:0000313" key="2">
    <source>
        <dbReference type="EMBL" id="KAG7170465.1"/>
    </source>
</evidence>
<reference evidence="2" key="1">
    <citation type="journal article" date="2021" name="Sci. Adv.">
        <title>The American lobster genome reveals insights on longevity, neural, and immune adaptations.</title>
        <authorList>
            <person name="Polinski J.M."/>
            <person name="Zimin A.V."/>
            <person name="Clark K.F."/>
            <person name="Kohn A.B."/>
            <person name="Sadowski N."/>
            <person name="Timp W."/>
            <person name="Ptitsyn A."/>
            <person name="Khanna P."/>
            <person name="Romanova D.Y."/>
            <person name="Williams P."/>
            <person name="Greenwood S.J."/>
            <person name="Moroz L.L."/>
            <person name="Walt D.R."/>
            <person name="Bodnar A.G."/>
        </authorList>
    </citation>
    <scope>NUCLEOTIDE SEQUENCE</scope>
    <source>
        <strain evidence="2">GMGI-L3</strain>
    </source>
</reference>
<keyword evidence="1" id="KW-0812">Transmembrane</keyword>
<accession>A0A8J5N078</accession>
<sequence>MCWPHLTCATDFPSWTVESCPFPKLPADHPIGIYQPEWLDLRNVIKLPSQFFWIIFSGVILNMDKFGLKSGVLYHVTRHNKTVFAFQEENGPVLPYSLPLSKVVLDKGSYGFVSCEKNRDKAKEEAWAWWSTIPVSYITIVLITVGVLMVVMAVVGVIVGVRRRKRSRGNAQFI</sequence>
<gene>
    <name evidence="2" type="ORF">Hamer_G018952</name>
</gene>